<sequence length="96" mass="10610">FILFTGSVFNSFHVRLGGTRVCYQRIHSVTGVSRRTDQDQRIFAEIFAVLSLALPNVRRSRLIAVLHGNTNGAPSESHSCMIGLLASLPRLHPNPL</sequence>
<proteinExistence type="predicted"/>
<dbReference type="AlphaFoldDB" id="A0AAV5T9P2"/>
<keyword evidence="2" id="KW-1185">Reference proteome</keyword>
<name>A0AAV5T9P2_9BILA</name>
<dbReference type="EMBL" id="BTSX01000004">
    <property type="protein sequence ID" value="GMS92292.1"/>
    <property type="molecule type" value="Genomic_DNA"/>
</dbReference>
<comment type="caution">
    <text evidence="1">The sequence shown here is derived from an EMBL/GenBank/DDBJ whole genome shotgun (WGS) entry which is preliminary data.</text>
</comment>
<evidence type="ECO:0000313" key="1">
    <source>
        <dbReference type="EMBL" id="GMS92292.1"/>
    </source>
</evidence>
<reference evidence="1" key="1">
    <citation type="submission" date="2023-10" db="EMBL/GenBank/DDBJ databases">
        <title>Genome assembly of Pristionchus species.</title>
        <authorList>
            <person name="Yoshida K."/>
            <person name="Sommer R.J."/>
        </authorList>
    </citation>
    <scope>NUCLEOTIDE SEQUENCE</scope>
    <source>
        <strain evidence="1">RS0144</strain>
    </source>
</reference>
<accession>A0AAV5T9P2</accession>
<dbReference type="Proteomes" id="UP001432027">
    <property type="component" value="Unassembled WGS sequence"/>
</dbReference>
<gene>
    <name evidence="1" type="ORF">PENTCL1PPCAC_14467</name>
</gene>
<protein>
    <recommendedName>
        <fullName evidence="3">G protein-coupled receptor</fullName>
    </recommendedName>
</protein>
<evidence type="ECO:0008006" key="3">
    <source>
        <dbReference type="Google" id="ProtNLM"/>
    </source>
</evidence>
<evidence type="ECO:0000313" key="2">
    <source>
        <dbReference type="Proteomes" id="UP001432027"/>
    </source>
</evidence>
<feature type="non-terminal residue" evidence="1">
    <location>
        <position position="1"/>
    </location>
</feature>
<organism evidence="1 2">
    <name type="scientific">Pristionchus entomophagus</name>
    <dbReference type="NCBI Taxonomy" id="358040"/>
    <lineage>
        <taxon>Eukaryota</taxon>
        <taxon>Metazoa</taxon>
        <taxon>Ecdysozoa</taxon>
        <taxon>Nematoda</taxon>
        <taxon>Chromadorea</taxon>
        <taxon>Rhabditida</taxon>
        <taxon>Rhabditina</taxon>
        <taxon>Diplogasteromorpha</taxon>
        <taxon>Diplogasteroidea</taxon>
        <taxon>Neodiplogasteridae</taxon>
        <taxon>Pristionchus</taxon>
    </lineage>
</organism>